<feature type="compositionally biased region" description="Acidic residues" evidence="1">
    <location>
        <begin position="259"/>
        <end position="277"/>
    </location>
</feature>
<reference evidence="2" key="2">
    <citation type="submission" date="2020-05" db="UniProtKB">
        <authorList>
            <consortium name="EnsemblMetazoa"/>
        </authorList>
    </citation>
    <scope>IDENTIFICATION</scope>
    <source>
        <strain evidence="2">maculatus3</strain>
    </source>
</reference>
<organism evidence="2 3">
    <name type="scientific">Anopheles maculatus</name>
    <dbReference type="NCBI Taxonomy" id="74869"/>
    <lineage>
        <taxon>Eukaryota</taxon>
        <taxon>Metazoa</taxon>
        <taxon>Ecdysozoa</taxon>
        <taxon>Arthropoda</taxon>
        <taxon>Hexapoda</taxon>
        <taxon>Insecta</taxon>
        <taxon>Pterygota</taxon>
        <taxon>Neoptera</taxon>
        <taxon>Endopterygota</taxon>
        <taxon>Diptera</taxon>
        <taxon>Nematocera</taxon>
        <taxon>Culicoidea</taxon>
        <taxon>Culicidae</taxon>
        <taxon>Anophelinae</taxon>
        <taxon>Anopheles</taxon>
        <taxon>Anopheles maculatus group</taxon>
    </lineage>
</organism>
<dbReference type="EnsemblMetazoa" id="AMAM024102-RA">
    <property type="protein sequence ID" value="AMAM024102-PA"/>
    <property type="gene ID" value="AMAM024102"/>
</dbReference>
<dbReference type="Proteomes" id="UP000075901">
    <property type="component" value="Unassembled WGS sequence"/>
</dbReference>
<reference evidence="3" key="1">
    <citation type="submission" date="2013-09" db="EMBL/GenBank/DDBJ databases">
        <title>The Genome Sequence of Anopheles maculatus species B.</title>
        <authorList>
            <consortium name="The Broad Institute Genomics Platform"/>
            <person name="Neafsey D.E."/>
            <person name="Besansky N."/>
            <person name="Howell P."/>
            <person name="Walton C."/>
            <person name="Young S.K."/>
            <person name="Zeng Q."/>
            <person name="Gargeya S."/>
            <person name="Fitzgerald M."/>
            <person name="Haas B."/>
            <person name="Abouelleil A."/>
            <person name="Allen A.W."/>
            <person name="Alvarado L."/>
            <person name="Arachchi H.M."/>
            <person name="Berlin A.M."/>
            <person name="Chapman S.B."/>
            <person name="Gainer-Dewar J."/>
            <person name="Goldberg J."/>
            <person name="Griggs A."/>
            <person name="Gujja S."/>
            <person name="Hansen M."/>
            <person name="Howarth C."/>
            <person name="Imamovic A."/>
            <person name="Ireland A."/>
            <person name="Larimer J."/>
            <person name="McCowan C."/>
            <person name="Murphy C."/>
            <person name="Pearson M."/>
            <person name="Poon T.W."/>
            <person name="Priest M."/>
            <person name="Roberts A."/>
            <person name="Saif S."/>
            <person name="Shea T."/>
            <person name="Sisk P."/>
            <person name="Sykes S."/>
            <person name="Wortman J."/>
            <person name="Nusbaum C."/>
            <person name="Birren B."/>
        </authorList>
    </citation>
    <scope>NUCLEOTIDE SEQUENCE [LARGE SCALE GENOMIC DNA]</scope>
    <source>
        <strain evidence="3">maculatus3</strain>
    </source>
</reference>
<feature type="compositionally biased region" description="Polar residues" evidence="1">
    <location>
        <begin position="201"/>
        <end position="214"/>
    </location>
</feature>
<dbReference type="VEuPathDB" id="VectorBase:AMAM024102"/>
<evidence type="ECO:0000313" key="3">
    <source>
        <dbReference type="Proteomes" id="UP000075901"/>
    </source>
</evidence>
<dbReference type="AlphaFoldDB" id="A0A182TCH6"/>
<feature type="compositionally biased region" description="Gly residues" evidence="1">
    <location>
        <begin position="241"/>
        <end position="250"/>
    </location>
</feature>
<keyword evidence="3" id="KW-1185">Reference proteome</keyword>
<feature type="compositionally biased region" description="Polar residues" evidence="1">
    <location>
        <begin position="27"/>
        <end position="39"/>
    </location>
</feature>
<sequence>MGTSQSEQRLEDAFSDEETSGYGGGSPTQQSYRPQSFSAHGSPGGDLSDEELYPANGNGGLGPHAAAGLESICVPGGHMEFAVSQQQQQQPCARSRSGSCTSRRSQFRFTTQPQQLLQQQQRRASAGPLGQPGDRSSSMGETTVSSTSRESVLLPLDTRTRRSSALLPGSAASGSGMGALTGGASSSQYPSATLARYSNTSTYSMSKSVSTGTDLSDEAPDNVIYSDINDLYRHRKSTTSGGSGGGGGMLGESRKNVDEEGEEIEEDDEIMDEVEDENAIRRPYLEDDEDDDEIDIRYATATQIKAMASGSSAHFDEYCGNNRYSDTSDYFSHSQQHYSQSPNSHSLATTITHKNGLTDDDDRYSCSNPPPIHPRTSHSLPRNSQLAKIESIDSNYSGGEGRSTSGGRAGSSGEHNFIGHHSLNNLPSSSKVTNDYLHYSSLLKGGGTGGDSDDPMNSKKTSSERLEYELSNANIYSTVQYKNYEDDFEDEDYMNYQRQRDENRDVSKEAWLRSSSCKELCDYGYDSTGRADFSLMEREFLTSDRIDSPVTRYDDSRHSMYVQKSNYSVEVSQDYLGNEG</sequence>
<feature type="compositionally biased region" description="Low complexity" evidence="1">
    <location>
        <begin position="402"/>
        <end position="414"/>
    </location>
</feature>
<accession>A0A182TCH6</accession>
<feature type="compositionally biased region" description="Polar residues" evidence="1">
    <location>
        <begin position="377"/>
        <end position="396"/>
    </location>
</feature>
<feature type="compositionally biased region" description="Low complexity" evidence="1">
    <location>
        <begin position="163"/>
        <end position="174"/>
    </location>
</feature>
<feature type="region of interest" description="Disordered" evidence="1">
    <location>
        <begin position="234"/>
        <end position="293"/>
    </location>
</feature>
<evidence type="ECO:0000313" key="2">
    <source>
        <dbReference type="EnsemblMetazoa" id="AMAM024102-PA"/>
    </source>
</evidence>
<feature type="compositionally biased region" description="Low complexity" evidence="1">
    <location>
        <begin position="85"/>
        <end position="122"/>
    </location>
</feature>
<feature type="region of interest" description="Disordered" evidence="1">
    <location>
        <begin position="324"/>
        <end position="426"/>
    </location>
</feature>
<feature type="compositionally biased region" description="Low complexity" evidence="1">
    <location>
        <begin position="332"/>
        <end position="346"/>
    </location>
</feature>
<feature type="region of interest" description="Disordered" evidence="1">
    <location>
        <begin position="83"/>
        <end position="189"/>
    </location>
</feature>
<evidence type="ECO:0000256" key="1">
    <source>
        <dbReference type="SAM" id="MobiDB-lite"/>
    </source>
</evidence>
<protein>
    <submittedName>
        <fullName evidence="2">Uncharacterized protein</fullName>
    </submittedName>
</protein>
<feature type="region of interest" description="Disordered" evidence="1">
    <location>
        <begin position="1"/>
        <end position="68"/>
    </location>
</feature>
<feature type="region of interest" description="Disordered" evidence="1">
    <location>
        <begin position="201"/>
        <end position="220"/>
    </location>
</feature>
<proteinExistence type="predicted"/>
<feature type="compositionally biased region" description="Low complexity" evidence="1">
    <location>
        <begin position="141"/>
        <end position="152"/>
    </location>
</feature>
<feature type="region of interest" description="Disordered" evidence="1">
    <location>
        <begin position="445"/>
        <end position="465"/>
    </location>
</feature>
<name>A0A182TCH6_9DIPT</name>